<proteinExistence type="inferred from homology"/>
<evidence type="ECO:0008006" key="8">
    <source>
        <dbReference type="Google" id="ProtNLM"/>
    </source>
</evidence>
<name>A0A261XUX9_9FUNG</name>
<gene>
    <name evidence="6" type="ORF">BZG36_04319</name>
</gene>
<dbReference type="Proteomes" id="UP000242875">
    <property type="component" value="Unassembled WGS sequence"/>
</dbReference>
<dbReference type="InterPro" id="IPR057347">
    <property type="entry name" value="TANGO6_N"/>
</dbReference>
<feature type="domain" description="TANGO6 HEAT repeat" evidence="4">
    <location>
        <begin position="302"/>
        <end position="554"/>
    </location>
</feature>
<dbReference type="InterPro" id="IPR039600">
    <property type="entry name" value="TANGO6/Rtp1"/>
</dbReference>
<dbReference type="SUPFAM" id="SSF48371">
    <property type="entry name" value="ARM repeat"/>
    <property type="match status" value="1"/>
</dbReference>
<dbReference type="Pfam" id="PF25267">
    <property type="entry name" value="TANGO6_N"/>
    <property type="match status" value="1"/>
</dbReference>
<comment type="similarity">
    <text evidence="1">Belongs to the Tango6 family.</text>
</comment>
<dbReference type="PANTHER" id="PTHR20959:SF1">
    <property type="entry name" value="TRANSPORT AND GOLGI ORGANIZATION PROTEIN 6 HOMOLOG"/>
    <property type="match status" value="1"/>
</dbReference>
<dbReference type="InterPro" id="IPR011989">
    <property type="entry name" value="ARM-like"/>
</dbReference>
<dbReference type="InterPro" id="IPR019414">
    <property type="entry name" value="Rtp1_C2"/>
</dbReference>
<protein>
    <recommendedName>
        <fullName evidence="8">RNA polymerase II assembly factor Rtp1 C-terminal domain-containing protein</fullName>
    </recommendedName>
</protein>
<dbReference type="InterPro" id="IPR019451">
    <property type="entry name" value="Rtp1_C1"/>
</dbReference>
<comment type="caution">
    <text evidence="6">The sequence shown here is derived from an EMBL/GenBank/DDBJ whole genome shotgun (WGS) entry which is preliminary data.</text>
</comment>
<evidence type="ECO:0000256" key="1">
    <source>
        <dbReference type="ARBA" id="ARBA00005724"/>
    </source>
</evidence>
<dbReference type="Pfam" id="PF10363">
    <property type="entry name" value="RTP1_C1"/>
    <property type="match status" value="1"/>
</dbReference>
<keyword evidence="7" id="KW-1185">Reference proteome</keyword>
<dbReference type="Pfam" id="PF10304">
    <property type="entry name" value="RTP1_C2"/>
    <property type="match status" value="1"/>
</dbReference>
<dbReference type="OrthoDB" id="2435105at2759"/>
<organism evidence="6 7">
    <name type="scientific">Bifiguratus adelaidae</name>
    <dbReference type="NCBI Taxonomy" id="1938954"/>
    <lineage>
        <taxon>Eukaryota</taxon>
        <taxon>Fungi</taxon>
        <taxon>Fungi incertae sedis</taxon>
        <taxon>Mucoromycota</taxon>
        <taxon>Mucoromycotina</taxon>
        <taxon>Endogonomycetes</taxon>
        <taxon>Endogonales</taxon>
        <taxon>Endogonales incertae sedis</taxon>
        <taxon>Bifiguratus</taxon>
    </lineage>
</organism>
<feature type="domain" description="RNA polymerase II assembly factor Rtp1 C-terminal" evidence="3">
    <location>
        <begin position="764"/>
        <end position="874"/>
    </location>
</feature>
<dbReference type="Pfam" id="PF23565">
    <property type="entry name" value="ARM_TANGO6"/>
    <property type="match status" value="1"/>
</dbReference>
<feature type="domain" description="RNA polymerase II assembly factor Rtp1 C-terminal" evidence="2">
    <location>
        <begin position="974"/>
        <end position="1002"/>
    </location>
</feature>
<dbReference type="InterPro" id="IPR016024">
    <property type="entry name" value="ARM-type_fold"/>
</dbReference>
<evidence type="ECO:0000259" key="2">
    <source>
        <dbReference type="Pfam" id="PF10304"/>
    </source>
</evidence>
<dbReference type="InterPro" id="IPR057407">
    <property type="entry name" value="HEAT_TANGO6"/>
</dbReference>
<evidence type="ECO:0000313" key="6">
    <source>
        <dbReference type="EMBL" id="OZJ02187.1"/>
    </source>
</evidence>
<reference evidence="6 7" key="1">
    <citation type="journal article" date="2017" name="Mycologia">
        <title>Bifiguratus adelaidae, gen. et sp. nov., a new member of Mucoromycotina in endophytic and soil-dwelling habitats.</title>
        <authorList>
            <person name="Torres-Cruz T.J."/>
            <person name="Billingsley Tobias T.L."/>
            <person name="Almatruk M."/>
            <person name="Hesse C."/>
            <person name="Kuske C.R."/>
            <person name="Desiro A."/>
            <person name="Benucci G.M."/>
            <person name="Bonito G."/>
            <person name="Stajich J.E."/>
            <person name="Dunlap C."/>
            <person name="Arnold A.E."/>
            <person name="Porras-Alfaro A."/>
        </authorList>
    </citation>
    <scope>NUCLEOTIDE SEQUENCE [LARGE SCALE GENOMIC DNA]</scope>
    <source>
        <strain evidence="6 7">AZ0501</strain>
    </source>
</reference>
<dbReference type="PANTHER" id="PTHR20959">
    <property type="entry name" value="TRANSPORT AND GOLGI ORGANIZATION PROTEIN 6 FAMILY MEMBER"/>
    <property type="match status" value="1"/>
</dbReference>
<evidence type="ECO:0000259" key="3">
    <source>
        <dbReference type="Pfam" id="PF10363"/>
    </source>
</evidence>
<accession>A0A261XUX9</accession>
<dbReference type="Gene3D" id="1.25.10.10">
    <property type="entry name" value="Leucine-rich Repeat Variant"/>
    <property type="match status" value="1"/>
</dbReference>
<evidence type="ECO:0000313" key="7">
    <source>
        <dbReference type="Proteomes" id="UP000242875"/>
    </source>
</evidence>
<feature type="domain" description="TANGO6 N-terminal" evidence="5">
    <location>
        <begin position="79"/>
        <end position="298"/>
    </location>
</feature>
<evidence type="ECO:0000259" key="4">
    <source>
        <dbReference type="Pfam" id="PF23565"/>
    </source>
</evidence>
<dbReference type="AlphaFoldDB" id="A0A261XUX9"/>
<dbReference type="EMBL" id="MVBO01000179">
    <property type="protein sequence ID" value="OZJ02187.1"/>
    <property type="molecule type" value="Genomic_DNA"/>
</dbReference>
<sequence>MSAVNDFRGDIDRLIGQAEGLVGKRTVELGHPTLAQGLEERLQKYTLERDKDKDAYNALQQFQQLSVSAEGTEQRYNDSERLANVKVRFVDACLQLLEDFQHVLVNQSAVDQPDGKSPLGVRDIRLVSTLIEIVISWGILPYLIPGVGMDLAHRSKSGYVDYDIIQGQEGKTQSTIAEPRRLQAVLNTLLSLLPDNFADSAYTHISHILINRNLMDIYAALLQLAYGPRLKISNEGEQVTSARDLTDEERAQSSNKLERCFEKIEPIRNLEVFTQLLGNKDKAPAPKWLRVSCGRYLTRILLGPEGIRLVLEFMVGQHEDVTTPDLEKVTKLILSVPQQVESAETYFSNVCSQLLSILASYVQSQPNAPSSISTRHPSVRTAVVYIVNRMAEIHARHSEKFIKRPLTDALLDWPYKSKDMPSQVSNFIGTVHGTVVRSEQELSLAILQMHALLVDTYALPQLFAQLVKPTFSTLYHLYKFSDTSKTHIARPTLEILHAYILQAEYKEIVLMLRSVAITSDVSYASTTSTQWTCFGAGDEGGVNIRTCSHEEAENQYSFDVLGFVDFLKTIQNSSLLGDFFLHMLAEYSSLEKEGSRTFSPMQMVSILNLILTMLDKLGPEIFQNTTQIIMFAHGVIEAYAEARRQPSMAEASAGNKSTDYQHIVDKRPESTLEDDLESLQENTEMLFLAMNLLSTLLQEHESFSAQEAQVLRAIASNLVTLFEYPAPEISGMARGLKIAIANQQASAQARNEQDEQAHSSLQTYQEALKAIQDNLLPVRAHGIGMLKEMVLAKDPLVTDGAGLDHVLDLFTQLVQDEDSFIYLNAVKGLSALTDIHGNRIIHKLATFYADATQHLDNRLRVGEALLQTVQRAGDALSKYADELLRPLTKVLSSTKEPSPMRASALSILGTACETCPIGIYSHLHDIVDLTLAILDLDQTTEVRRAATVLIASLIGGLNQQTLFDFPSDLLKATYRRLKFIEETDLDELTRQHARTTLADLDTIVRGQLFKEQYAQNKPGIIELD</sequence>
<dbReference type="GO" id="GO:0009306">
    <property type="term" value="P:protein secretion"/>
    <property type="evidence" value="ECO:0007669"/>
    <property type="project" value="TreeGrafter"/>
</dbReference>
<evidence type="ECO:0000259" key="5">
    <source>
        <dbReference type="Pfam" id="PF25267"/>
    </source>
</evidence>